<keyword evidence="2" id="KW-1185">Reference proteome</keyword>
<dbReference type="AlphaFoldDB" id="A0A0D0AKM7"/>
<organism evidence="1 2">
    <name type="scientific">Suillus luteus UH-Slu-Lm8-n1</name>
    <dbReference type="NCBI Taxonomy" id="930992"/>
    <lineage>
        <taxon>Eukaryota</taxon>
        <taxon>Fungi</taxon>
        <taxon>Dikarya</taxon>
        <taxon>Basidiomycota</taxon>
        <taxon>Agaricomycotina</taxon>
        <taxon>Agaricomycetes</taxon>
        <taxon>Agaricomycetidae</taxon>
        <taxon>Boletales</taxon>
        <taxon>Suillineae</taxon>
        <taxon>Suillaceae</taxon>
        <taxon>Suillus</taxon>
    </lineage>
</organism>
<dbReference type="HOGENOM" id="CLU_066679_1_0_1"/>
<protein>
    <submittedName>
        <fullName evidence="1">Uncharacterized protein</fullName>
    </submittedName>
</protein>
<evidence type="ECO:0000313" key="2">
    <source>
        <dbReference type="Proteomes" id="UP000054485"/>
    </source>
</evidence>
<evidence type="ECO:0000313" key="1">
    <source>
        <dbReference type="EMBL" id="KIK38684.1"/>
    </source>
</evidence>
<gene>
    <name evidence="1" type="ORF">CY34DRAFT_809077</name>
</gene>
<dbReference type="STRING" id="930992.A0A0D0AKM7"/>
<dbReference type="EMBL" id="KN835379">
    <property type="protein sequence ID" value="KIK38684.1"/>
    <property type="molecule type" value="Genomic_DNA"/>
</dbReference>
<reference evidence="1 2" key="1">
    <citation type="submission" date="2014-04" db="EMBL/GenBank/DDBJ databases">
        <authorList>
            <consortium name="DOE Joint Genome Institute"/>
            <person name="Kuo A."/>
            <person name="Ruytinx J."/>
            <person name="Rineau F."/>
            <person name="Colpaert J."/>
            <person name="Kohler A."/>
            <person name="Nagy L.G."/>
            <person name="Floudas D."/>
            <person name="Copeland A."/>
            <person name="Barry K.W."/>
            <person name="Cichocki N."/>
            <person name="Veneault-Fourrey C."/>
            <person name="LaButti K."/>
            <person name="Lindquist E.A."/>
            <person name="Lipzen A."/>
            <person name="Lundell T."/>
            <person name="Morin E."/>
            <person name="Murat C."/>
            <person name="Sun H."/>
            <person name="Tunlid A."/>
            <person name="Henrissat B."/>
            <person name="Grigoriev I.V."/>
            <person name="Hibbett D.S."/>
            <person name="Martin F."/>
            <person name="Nordberg H.P."/>
            <person name="Cantor M.N."/>
            <person name="Hua S.X."/>
        </authorList>
    </citation>
    <scope>NUCLEOTIDE SEQUENCE [LARGE SCALE GENOMIC DNA]</scope>
    <source>
        <strain evidence="1 2">UH-Slu-Lm8-n1</strain>
    </source>
</reference>
<sequence length="286" mass="33164">MVRAERKYVDLMRQATIGYFANWDPEDPIKVGSYGRFDTDTTRFTVLGNIYDPEFQALLDAVDGRFTMSDYPPELDPVEQDMIVTSSGARKHPFALGPDAKKENFKKASFRMNFKFLSGKRSAVLIMHKPRLHHIPRNKVLDVLYRIPELNGLFIVPSVYKCRAWTIYLSSKLEEIVSVALLPSKVGFDLEWWSNSNSDFLRQGTDRDGFVSPLFCAQQKLPLIRRYMRGMPTPDPDPGDQFWIDGYPGWEPVDEDGYDDPIWEDDYEPPTARVWRRTMCKSTARW</sequence>
<proteinExistence type="predicted"/>
<name>A0A0D0AKM7_9AGAM</name>
<accession>A0A0D0AKM7</accession>
<dbReference type="Proteomes" id="UP000054485">
    <property type="component" value="Unassembled WGS sequence"/>
</dbReference>
<dbReference type="InParanoid" id="A0A0D0AKM7"/>
<reference evidence="2" key="2">
    <citation type="submission" date="2015-01" db="EMBL/GenBank/DDBJ databases">
        <title>Evolutionary Origins and Diversification of the Mycorrhizal Mutualists.</title>
        <authorList>
            <consortium name="DOE Joint Genome Institute"/>
            <consortium name="Mycorrhizal Genomics Consortium"/>
            <person name="Kohler A."/>
            <person name="Kuo A."/>
            <person name="Nagy L.G."/>
            <person name="Floudas D."/>
            <person name="Copeland A."/>
            <person name="Barry K.W."/>
            <person name="Cichocki N."/>
            <person name="Veneault-Fourrey C."/>
            <person name="LaButti K."/>
            <person name="Lindquist E.A."/>
            <person name="Lipzen A."/>
            <person name="Lundell T."/>
            <person name="Morin E."/>
            <person name="Murat C."/>
            <person name="Riley R."/>
            <person name="Ohm R."/>
            <person name="Sun H."/>
            <person name="Tunlid A."/>
            <person name="Henrissat B."/>
            <person name="Grigoriev I.V."/>
            <person name="Hibbett D.S."/>
            <person name="Martin F."/>
        </authorList>
    </citation>
    <scope>NUCLEOTIDE SEQUENCE [LARGE SCALE GENOMIC DNA]</scope>
    <source>
        <strain evidence="2">UH-Slu-Lm8-n1</strain>
    </source>
</reference>
<dbReference type="OrthoDB" id="2609856at2759"/>